<evidence type="ECO:0000313" key="2">
    <source>
        <dbReference type="EMBL" id="MFC3491223.1"/>
    </source>
</evidence>
<dbReference type="InterPro" id="IPR006311">
    <property type="entry name" value="TAT_signal"/>
</dbReference>
<comment type="caution">
    <text evidence="2">The sequence shown here is derived from an EMBL/GenBank/DDBJ whole genome shotgun (WGS) entry which is preliminary data.</text>
</comment>
<name>A0ABV7PVL8_9ACTN</name>
<dbReference type="EMBL" id="JBHRWO010000004">
    <property type="protein sequence ID" value="MFC3491223.1"/>
    <property type="molecule type" value="Genomic_DNA"/>
</dbReference>
<evidence type="ECO:0000313" key="3">
    <source>
        <dbReference type="Proteomes" id="UP001595712"/>
    </source>
</evidence>
<feature type="transmembrane region" description="Helical" evidence="1">
    <location>
        <begin position="106"/>
        <end position="124"/>
    </location>
</feature>
<reference evidence="3" key="1">
    <citation type="journal article" date="2019" name="Int. J. Syst. Evol. Microbiol.">
        <title>The Global Catalogue of Microorganisms (GCM) 10K type strain sequencing project: providing services to taxonomists for standard genome sequencing and annotation.</title>
        <authorList>
            <consortium name="The Broad Institute Genomics Platform"/>
            <consortium name="The Broad Institute Genome Sequencing Center for Infectious Disease"/>
            <person name="Wu L."/>
            <person name="Ma J."/>
        </authorList>
    </citation>
    <scope>NUCLEOTIDE SEQUENCE [LARGE SCALE GENOMIC DNA]</scope>
    <source>
        <strain evidence="3">CGMCC 4.7396</strain>
    </source>
</reference>
<accession>A0ABV7PVL8</accession>
<evidence type="ECO:0000256" key="1">
    <source>
        <dbReference type="SAM" id="Phobius"/>
    </source>
</evidence>
<keyword evidence="1" id="KW-0812">Transmembrane</keyword>
<gene>
    <name evidence="2" type="ORF">ACFO8M_01810</name>
</gene>
<evidence type="ECO:0008006" key="4">
    <source>
        <dbReference type="Google" id="ProtNLM"/>
    </source>
</evidence>
<proteinExistence type="predicted"/>
<dbReference type="Proteomes" id="UP001595712">
    <property type="component" value="Unassembled WGS sequence"/>
</dbReference>
<organism evidence="2 3">
    <name type="scientific">Glycomyces rhizosphaerae</name>
    <dbReference type="NCBI Taxonomy" id="2054422"/>
    <lineage>
        <taxon>Bacteria</taxon>
        <taxon>Bacillati</taxon>
        <taxon>Actinomycetota</taxon>
        <taxon>Actinomycetes</taxon>
        <taxon>Glycomycetales</taxon>
        <taxon>Glycomycetaceae</taxon>
        <taxon>Glycomyces</taxon>
    </lineage>
</organism>
<protein>
    <recommendedName>
        <fullName evidence="4">DUF3169 family protein</fullName>
    </recommendedName>
</protein>
<keyword evidence="1" id="KW-1133">Transmembrane helix</keyword>
<feature type="transmembrane region" description="Helical" evidence="1">
    <location>
        <begin position="39"/>
        <end position="72"/>
    </location>
</feature>
<dbReference type="PROSITE" id="PS51318">
    <property type="entry name" value="TAT"/>
    <property type="match status" value="1"/>
</dbReference>
<sequence>MSYKSRRTLVSMIAGTALLAAYAAYAIDRARAGTESLGTWALTILVFLGISIAALIIVQILFHIAMAATLAVKDQGRNPGQPERDLDAAMVEDEMDRLIALRSTRINYACVSIGIGIALAAIAFGAPAAIGLHVLLAALVIGSLAAGAAEIIDYERGVRHG</sequence>
<dbReference type="RefSeq" id="WP_387969694.1">
    <property type="nucleotide sequence ID" value="NZ_JBHRWO010000004.1"/>
</dbReference>
<feature type="transmembrane region" description="Helical" evidence="1">
    <location>
        <begin position="130"/>
        <end position="152"/>
    </location>
</feature>
<keyword evidence="3" id="KW-1185">Reference proteome</keyword>
<keyword evidence="1" id="KW-0472">Membrane</keyword>